<dbReference type="InterPro" id="IPR051214">
    <property type="entry name" value="GH32_Enzymes"/>
</dbReference>
<protein>
    <recommendedName>
        <fullName evidence="2">beta-fructofuranosidase</fullName>
        <ecNumber evidence="2">3.2.1.26</ecNumber>
    </recommendedName>
</protein>
<dbReference type="RefSeq" id="WP_168937304.1">
    <property type="nucleotide sequence ID" value="NZ_JABAGA010000001.1"/>
</dbReference>
<dbReference type="GO" id="GO:0004564">
    <property type="term" value="F:beta-fructofuranosidase activity"/>
    <property type="evidence" value="ECO:0007669"/>
    <property type="project" value="UniProtKB-EC"/>
</dbReference>
<dbReference type="PANTHER" id="PTHR43101:SF1">
    <property type="entry name" value="BETA-FRUCTOSIDASE"/>
    <property type="match status" value="1"/>
</dbReference>
<evidence type="ECO:0000313" key="7">
    <source>
        <dbReference type="Proteomes" id="UP000589552"/>
    </source>
</evidence>
<dbReference type="PANTHER" id="PTHR43101">
    <property type="entry name" value="BETA-FRUCTOSIDASE"/>
    <property type="match status" value="1"/>
</dbReference>
<dbReference type="InterPro" id="IPR013148">
    <property type="entry name" value="Glyco_hydro_32_N"/>
</dbReference>
<comment type="caution">
    <text evidence="6">The sequence shown here is derived from an EMBL/GenBank/DDBJ whole genome shotgun (WGS) entry which is preliminary data.</text>
</comment>
<feature type="domain" description="Glycosyl hydrolase family 32 N-terminal" evidence="5">
    <location>
        <begin position="11"/>
        <end position="358"/>
    </location>
</feature>
<keyword evidence="3 6" id="KW-0378">Hydrolase</keyword>
<dbReference type="EMBL" id="JABAGA010000001">
    <property type="protein sequence ID" value="NMF08591.1"/>
    <property type="molecule type" value="Genomic_DNA"/>
</dbReference>
<dbReference type="CDD" id="cd18623">
    <property type="entry name" value="GH32_ScrB-like"/>
    <property type="match status" value="1"/>
</dbReference>
<evidence type="ECO:0000256" key="4">
    <source>
        <dbReference type="ARBA" id="ARBA00023295"/>
    </source>
</evidence>
<dbReference type="InterPro" id="IPR013320">
    <property type="entry name" value="ConA-like_dom_sf"/>
</dbReference>
<evidence type="ECO:0000256" key="3">
    <source>
        <dbReference type="ARBA" id="ARBA00022801"/>
    </source>
</evidence>
<dbReference type="Pfam" id="PF00251">
    <property type="entry name" value="Glyco_hydro_32N"/>
    <property type="match status" value="1"/>
</dbReference>
<evidence type="ECO:0000259" key="5">
    <source>
        <dbReference type="Pfam" id="PF00251"/>
    </source>
</evidence>
<dbReference type="Gene3D" id="2.115.10.20">
    <property type="entry name" value="Glycosyl hydrolase domain, family 43"/>
    <property type="match status" value="1"/>
</dbReference>
<sequence>MAGNGHRPAFHLAPPKGRLNDPNGLLRLGGAWHVCYQWDPGFPHEPRRTGWGYATSPDLLEWRHHPPMLAPGEEYDADGCFSGGAVAPQRPGDPVEFFYTGNLPGPAALTGAELAQRFPDGIPVGHVWGATQCLATTAPGPDGILRPAVKDAANPLVAGPPPGYTAHYRDPVVTADPDVPGRWRMLLGAQTDDRRGTALLHYSTDRRRWDRGREIVLDGPTPGGYMWECPNLSRMTDAATGVEYDVLIVSPQGIRAEDGDERRNRYQCGYVVGHLLADDAGAPGPVTFRVTEQFRELDHGFEFYAPQAFAGTDRHVLIGWMGMPEEDDQPTIASGGWLHCLTFARELTLHEGRLIQSPIVPGEDSMPTVGDGHRGDIFRVALTGDGAITILDSGGNGGAEGADGNGADGGTGGLPRTRLDVELRGDRLMVRRHSPEWPNHFGDERATTLPGRRRGEAHRLEVLVDRSAVEIVADDGAAIFSLRLFGSTGLWEVASPA</sequence>
<dbReference type="GO" id="GO:0005975">
    <property type="term" value="P:carbohydrate metabolic process"/>
    <property type="evidence" value="ECO:0007669"/>
    <property type="project" value="InterPro"/>
</dbReference>
<evidence type="ECO:0000256" key="2">
    <source>
        <dbReference type="ARBA" id="ARBA00012758"/>
    </source>
</evidence>
<dbReference type="InterPro" id="IPR018053">
    <property type="entry name" value="Glyco_hydro_32_AS"/>
</dbReference>
<dbReference type="EC" id="3.2.1.26" evidence="2"/>
<evidence type="ECO:0000256" key="1">
    <source>
        <dbReference type="ARBA" id="ARBA00009902"/>
    </source>
</evidence>
<dbReference type="SUPFAM" id="SSF75005">
    <property type="entry name" value="Arabinanase/levansucrase/invertase"/>
    <property type="match status" value="1"/>
</dbReference>
<dbReference type="SUPFAM" id="SSF49899">
    <property type="entry name" value="Concanavalin A-like lectins/glucanases"/>
    <property type="match status" value="1"/>
</dbReference>
<dbReference type="InterPro" id="IPR023296">
    <property type="entry name" value="Glyco_hydro_beta-prop_sf"/>
</dbReference>
<proteinExistence type="inferred from homology"/>
<reference evidence="6 7" key="1">
    <citation type="submission" date="2020-04" db="EMBL/GenBank/DDBJ databases">
        <authorList>
            <person name="Hitch T.C.A."/>
            <person name="Wylensek D."/>
            <person name="Clavel T."/>
        </authorList>
    </citation>
    <scope>NUCLEOTIDE SEQUENCE [LARGE SCALE GENOMIC DNA]</scope>
    <source>
        <strain evidence="6 7">BL-383-APC-2I</strain>
    </source>
</reference>
<evidence type="ECO:0000313" key="6">
    <source>
        <dbReference type="EMBL" id="NMF08591.1"/>
    </source>
</evidence>
<keyword evidence="4" id="KW-0326">Glycosidase</keyword>
<gene>
    <name evidence="6" type="ORF">HF852_03050</name>
</gene>
<dbReference type="SMART" id="SM00640">
    <property type="entry name" value="Glyco_32"/>
    <property type="match status" value="1"/>
</dbReference>
<dbReference type="Proteomes" id="UP000589552">
    <property type="component" value="Unassembled WGS sequence"/>
</dbReference>
<organism evidence="6 7">
    <name type="scientific">Corynebacterium xerosis</name>
    <dbReference type="NCBI Taxonomy" id="1725"/>
    <lineage>
        <taxon>Bacteria</taxon>
        <taxon>Bacillati</taxon>
        <taxon>Actinomycetota</taxon>
        <taxon>Actinomycetes</taxon>
        <taxon>Mycobacteriales</taxon>
        <taxon>Corynebacteriaceae</taxon>
        <taxon>Corynebacterium</taxon>
    </lineage>
</organism>
<dbReference type="PROSITE" id="PS00609">
    <property type="entry name" value="GLYCOSYL_HYDROL_F32"/>
    <property type="match status" value="1"/>
</dbReference>
<accession>A0A7X9SUZ0</accession>
<comment type="similarity">
    <text evidence="1">Belongs to the glycosyl hydrolase 32 family.</text>
</comment>
<dbReference type="InterPro" id="IPR001362">
    <property type="entry name" value="Glyco_hydro_32"/>
</dbReference>
<dbReference type="AlphaFoldDB" id="A0A7X9SUZ0"/>
<name>A0A7X9SUZ0_9CORY</name>